<evidence type="ECO:0000259" key="3">
    <source>
        <dbReference type="PROSITE" id="PS51406"/>
    </source>
</evidence>
<dbReference type="AlphaFoldDB" id="A0A1I8P4M2"/>
<feature type="domain" description="Fibrinogen C-terminal" evidence="3">
    <location>
        <begin position="101"/>
        <end position="271"/>
    </location>
</feature>
<dbReference type="OrthoDB" id="6145874at2759"/>
<reference evidence="4" key="1">
    <citation type="submission" date="2020-05" db="UniProtKB">
        <authorList>
            <consortium name="EnsemblMetazoa"/>
        </authorList>
    </citation>
    <scope>IDENTIFICATION</scope>
    <source>
        <strain evidence="4">USDA</strain>
    </source>
</reference>
<dbReference type="InterPro" id="IPR002181">
    <property type="entry name" value="Fibrinogen_a/b/g_C_dom"/>
</dbReference>
<dbReference type="PROSITE" id="PS51406">
    <property type="entry name" value="FIBRINOGEN_C_2"/>
    <property type="match status" value="1"/>
</dbReference>
<accession>A0A1I8P4M2</accession>
<dbReference type="InterPro" id="IPR036056">
    <property type="entry name" value="Fibrinogen-like_C"/>
</dbReference>
<dbReference type="CDD" id="cd00087">
    <property type="entry name" value="FReD"/>
    <property type="match status" value="1"/>
</dbReference>
<sequence length="271" mass="31716">MKHSLALFVITVGFVLGTNNTETKEFLDFNDPNDKNVIMGELFVKINTILIESRNRSDELTQRLSDQDRQIKKLKEDLKKAQLESYERLEKHIAMLQNKEWKTILRRQDGSVNFNRNWTEYKFGFGNRNGEFFIGLEELHVLTTYGPPQELLVVLQSFENGTRYAKYDRFRVGNENEKYAILELGTYSGDAGDAMKHHKDVKFSTADEDNDSSDRSCAYIYRSGWWFKKCYHCNLAGFYRTTSAGDGVDWTVWKKDDFSLKFAEMRLRTQL</sequence>
<name>A0A1I8P4M2_STOCA</name>
<evidence type="ECO:0000256" key="1">
    <source>
        <dbReference type="SAM" id="Coils"/>
    </source>
</evidence>
<dbReference type="EnsemblMetazoa" id="SCAU004785-RA">
    <property type="protein sequence ID" value="SCAU004785-PA"/>
    <property type="gene ID" value="SCAU004785"/>
</dbReference>
<keyword evidence="1" id="KW-0175">Coiled coil</keyword>
<dbReference type="STRING" id="35570.A0A1I8P4M2"/>
<keyword evidence="5" id="KW-1185">Reference proteome</keyword>
<dbReference type="PANTHER" id="PTHR19143:SF327">
    <property type="entry name" value="FI21813P1-RELATED"/>
    <property type="match status" value="1"/>
</dbReference>
<dbReference type="SUPFAM" id="SSF56496">
    <property type="entry name" value="Fibrinogen C-terminal domain-like"/>
    <property type="match status" value="1"/>
</dbReference>
<feature type="chain" id="PRO_5009326005" description="Fibrinogen C-terminal domain-containing protein" evidence="2">
    <location>
        <begin position="18"/>
        <end position="271"/>
    </location>
</feature>
<dbReference type="InterPro" id="IPR014716">
    <property type="entry name" value="Fibrinogen_a/b/g_C_1"/>
</dbReference>
<dbReference type="InterPro" id="IPR050373">
    <property type="entry name" value="Fibrinogen_C-term_domain"/>
</dbReference>
<dbReference type="GO" id="GO:0005615">
    <property type="term" value="C:extracellular space"/>
    <property type="evidence" value="ECO:0007669"/>
    <property type="project" value="TreeGrafter"/>
</dbReference>
<evidence type="ECO:0000313" key="5">
    <source>
        <dbReference type="Proteomes" id="UP000095300"/>
    </source>
</evidence>
<evidence type="ECO:0000313" key="4">
    <source>
        <dbReference type="EnsemblMetazoa" id="SCAU004785-PA"/>
    </source>
</evidence>
<feature type="coiled-coil region" evidence="1">
    <location>
        <begin position="57"/>
        <end position="99"/>
    </location>
</feature>
<dbReference type="KEGG" id="scac:106084942"/>
<organism evidence="4 5">
    <name type="scientific">Stomoxys calcitrans</name>
    <name type="common">Stable fly</name>
    <name type="synonym">Conops calcitrans</name>
    <dbReference type="NCBI Taxonomy" id="35570"/>
    <lineage>
        <taxon>Eukaryota</taxon>
        <taxon>Metazoa</taxon>
        <taxon>Ecdysozoa</taxon>
        <taxon>Arthropoda</taxon>
        <taxon>Hexapoda</taxon>
        <taxon>Insecta</taxon>
        <taxon>Pterygota</taxon>
        <taxon>Neoptera</taxon>
        <taxon>Endopterygota</taxon>
        <taxon>Diptera</taxon>
        <taxon>Brachycera</taxon>
        <taxon>Muscomorpha</taxon>
        <taxon>Muscoidea</taxon>
        <taxon>Muscidae</taxon>
        <taxon>Stomoxys</taxon>
    </lineage>
</organism>
<keyword evidence="2" id="KW-0732">Signal</keyword>
<dbReference type="SMART" id="SM00186">
    <property type="entry name" value="FBG"/>
    <property type="match status" value="1"/>
</dbReference>
<feature type="signal peptide" evidence="2">
    <location>
        <begin position="1"/>
        <end position="17"/>
    </location>
</feature>
<gene>
    <name evidence="4" type="primary">106084942</name>
</gene>
<dbReference type="VEuPathDB" id="VectorBase:SCAU004785"/>
<evidence type="ECO:0000256" key="2">
    <source>
        <dbReference type="SAM" id="SignalP"/>
    </source>
</evidence>
<dbReference type="Gene3D" id="3.90.215.10">
    <property type="entry name" value="Gamma Fibrinogen, chain A, domain 1"/>
    <property type="match status" value="1"/>
</dbReference>
<dbReference type="Pfam" id="PF00147">
    <property type="entry name" value="Fibrinogen_C"/>
    <property type="match status" value="1"/>
</dbReference>
<protein>
    <recommendedName>
        <fullName evidence="3">Fibrinogen C-terminal domain-containing protein</fullName>
    </recommendedName>
</protein>
<dbReference type="PANTHER" id="PTHR19143">
    <property type="entry name" value="FIBRINOGEN/TENASCIN/ANGIOPOEITIN"/>
    <property type="match status" value="1"/>
</dbReference>
<proteinExistence type="predicted"/>
<dbReference type="Proteomes" id="UP000095300">
    <property type="component" value="Unassembled WGS sequence"/>
</dbReference>